<dbReference type="EMBL" id="CP046455">
    <property type="protein sequence ID" value="QGU07781.1"/>
    <property type="molecule type" value="Genomic_DNA"/>
</dbReference>
<evidence type="ECO:0000313" key="3">
    <source>
        <dbReference type="Proteomes" id="UP000424462"/>
    </source>
</evidence>
<feature type="region of interest" description="Disordered" evidence="1">
    <location>
        <begin position="36"/>
        <end position="67"/>
    </location>
</feature>
<proteinExistence type="predicted"/>
<accession>A0A6B8W5E3</accession>
<organism evidence="2 3">
    <name type="scientific">Corynebacterium occultum</name>
    <dbReference type="NCBI Taxonomy" id="2675219"/>
    <lineage>
        <taxon>Bacteria</taxon>
        <taxon>Bacillati</taxon>
        <taxon>Actinomycetota</taxon>
        <taxon>Actinomycetes</taxon>
        <taxon>Mycobacteriales</taxon>
        <taxon>Corynebacteriaceae</taxon>
        <taxon>Corynebacterium</taxon>
    </lineage>
</organism>
<protein>
    <submittedName>
        <fullName evidence="2">Uncharacterized protein</fullName>
    </submittedName>
</protein>
<dbReference type="Proteomes" id="UP000424462">
    <property type="component" value="Chromosome"/>
</dbReference>
<dbReference type="RefSeq" id="WP_156231227.1">
    <property type="nucleotide sequence ID" value="NZ_CP046455.1"/>
</dbReference>
<keyword evidence="3" id="KW-1185">Reference proteome</keyword>
<evidence type="ECO:0000256" key="1">
    <source>
        <dbReference type="SAM" id="MobiDB-lite"/>
    </source>
</evidence>
<dbReference type="AlphaFoldDB" id="A0A6B8W5E3"/>
<dbReference type="KEGG" id="cok:COCCU_09285"/>
<name>A0A6B8W5E3_9CORY</name>
<reference evidence="2 3" key="1">
    <citation type="submission" date="2019-11" db="EMBL/GenBank/DDBJ databases">
        <title>Complete genome sequence of Corynebacterium kalinowskii 1959, a novel Corynebacterium species isolated from soil of a small paddock in Vilsendorf, Germany.</title>
        <authorList>
            <person name="Schaffert L."/>
            <person name="Ruwe M."/>
            <person name="Milse J."/>
            <person name="Hanuschka K."/>
            <person name="Ortseifen V."/>
            <person name="Droste J."/>
            <person name="Brandt D."/>
            <person name="Schlueter L."/>
            <person name="Kutter Y."/>
            <person name="Vinke S."/>
            <person name="Viehoefer P."/>
            <person name="Jacob L."/>
            <person name="Luebke N.-C."/>
            <person name="Schulte-Berndt E."/>
            <person name="Hain C."/>
            <person name="Linder M."/>
            <person name="Schmidt P."/>
            <person name="Wollenschlaeger L."/>
            <person name="Luttermann T."/>
            <person name="Thieme E."/>
            <person name="Hassa J."/>
            <person name="Haak M."/>
            <person name="Wittchen M."/>
            <person name="Mentz A."/>
            <person name="Persicke M."/>
            <person name="Busche T."/>
            <person name="Ruckert C."/>
        </authorList>
    </citation>
    <scope>NUCLEOTIDE SEQUENCE [LARGE SCALE GENOMIC DNA]</scope>
    <source>
        <strain evidence="2 3">2039</strain>
    </source>
</reference>
<evidence type="ECO:0000313" key="2">
    <source>
        <dbReference type="EMBL" id="QGU07781.1"/>
    </source>
</evidence>
<gene>
    <name evidence="2" type="ORF">COCCU_09285</name>
</gene>
<sequence length="67" mass="7146">MRASLARTFDKVNYTAVAHFRQEEALIDAGVATPTFRPEGEWGPGTGACGTATPSAPERYSDGSHFS</sequence>